<evidence type="ECO:0000313" key="5">
    <source>
        <dbReference type="Proteomes" id="UP000305647"/>
    </source>
</evidence>
<name>A0A4T0P106_9BASI</name>
<feature type="region of interest" description="Disordered" evidence="1">
    <location>
        <begin position="63"/>
        <end position="85"/>
    </location>
</feature>
<dbReference type="AlphaFoldDB" id="A0A4T0P106"/>
<dbReference type="Proteomes" id="UP000307169">
    <property type="component" value="Unassembled WGS sequence"/>
</dbReference>
<accession>A0A4T0P106</accession>
<comment type="caution">
    <text evidence="3">The sequence shown here is derived from an EMBL/GenBank/DDBJ whole genome shotgun (WGS) entry which is preliminary data.</text>
</comment>
<evidence type="ECO:0000256" key="1">
    <source>
        <dbReference type="SAM" id="MobiDB-lite"/>
    </source>
</evidence>
<feature type="region of interest" description="Disordered" evidence="1">
    <location>
        <begin position="215"/>
        <end position="255"/>
    </location>
</feature>
<organism evidence="3 6">
    <name type="scientific">Wallemia mellicola</name>
    <dbReference type="NCBI Taxonomy" id="1708541"/>
    <lineage>
        <taxon>Eukaryota</taxon>
        <taxon>Fungi</taxon>
        <taxon>Dikarya</taxon>
        <taxon>Basidiomycota</taxon>
        <taxon>Wallemiomycotina</taxon>
        <taxon>Wallemiomycetes</taxon>
        <taxon>Wallemiales</taxon>
        <taxon>Wallemiaceae</taxon>
        <taxon>Wallemia</taxon>
    </lineage>
</organism>
<evidence type="ECO:0000313" key="4">
    <source>
        <dbReference type="EMBL" id="TIC31282.1"/>
    </source>
</evidence>
<feature type="region of interest" description="Disordered" evidence="1">
    <location>
        <begin position="1"/>
        <end position="41"/>
    </location>
</feature>
<dbReference type="Proteomes" id="UP000305647">
    <property type="component" value="Unassembled WGS sequence"/>
</dbReference>
<protein>
    <submittedName>
        <fullName evidence="3">Uncharacterized protein</fullName>
    </submittedName>
</protein>
<dbReference type="Proteomes" id="UP000310685">
    <property type="component" value="Unassembled WGS sequence"/>
</dbReference>
<evidence type="ECO:0000313" key="7">
    <source>
        <dbReference type="Proteomes" id="UP000310685"/>
    </source>
</evidence>
<dbReference type="EMBL" id="SPRO01000013">
    <property type="protein sequence ID" value="TIC31282.1"/>
    <property type="molecule type" value="Genomic_DNA"/>
</dbReference>
<reference evidence="5 6" key="1">
    <citation type="submission" date="2019-03" db="EMBL/GenBank/DDBJ databases">
        <title>Sequencing 25 genomes of Wallemia mellicola.</title>
        <authorList>
            <person name="Gostincar C."/>
        </authorList>
    </citation>
    <scope>NUCLEOTIDE SEQUENCE [LARGE SCALE GENOMIC DNA]</scope>
    <source>
        <strain evidence="3 6">EXF-1262</strain>
        <strain evidence="2 7">EXF-6152</strain>
        <strain evidence="4 5">EXF-8738</strain>
    </source>
</reference>
<sequence>MLVDTSIPIIEESNEEQDMSPALASTRGSFETFRGDNEDKKTRSLRMTLDWLAPNNTRKLKQTEAELSNHRRMKSSGSTYSSSATDFTMPCDNSEVASISSASLFTSDTSYSRAYTPPNVFENSYRSKMQQTPPPVPTNSRPPATPTLYTKEGLPIDLAQLMQLLGTQNQQYQQFQPQPQYQQTQQFGHPQVVYQQAPSPQYAYTDVRPLHKPVSTPLFRERNLPHMVSSGDISKPKKEKVKTFGRGGAARKSGK</sequence>
<evidence type="ECO:0000313" key="2">
    <source>
        <dbReference type="EMBL" id="TIB79912.1"/>
    </source>
</evidence>
<dbReference type="EMBL" id="SPRC01000020">
    <property type="protein sequence ID" value="TIB79912.1"/>
    <property type="molecule type" value="Genomic_DNA"/>
</dbReference>
<evidence type="ECO:0000313" key="3">
    <source>
        <dbReference type="EMBL" id="TIC02729.1"/>
    </source>
</evidence>
<dbReference type="EMBL" id="SPRH01000010">
    <property type="protein sequence ID" value="TIC02729.1"/>
    <property type="molecule type" value="Genomic_DNA"/>
</dbReference>
<evidence type="ECO:0000313" key="6">
    <source>
        <dbReference type="Proteomes" id="UP000307169"/>
    </source>
</evidence>
<gene>
    <name evidence="4" type="ORF">E3Q10_01673</name>
    <name evidence="3" type="ORF">E3Q17_01312</name>
    <name evidence="2" type="ORF">E3Q22_02205</name>
</gene>
<proteinExistence type="predicted"/>